<accession>A0AC34PWU1</accession>
<dbReference type="WBParaSite" id="JU765_v2.g10763.t1">
    <property type="protein sequence ID" value="JU765_v2.g10763.t1"/>
    <property type="gene ID" value="JU765_v2.g10763"/>
</dbReference>
<evidence type="ECO:0000313" key="2">
    <source>
        <dbReference type="WBParaSite" id="JU765_v2.g10763.t1"/>
    </source>
</evidence>
<proteinExistence type="predicted"/>
<organism evidence="1 2">
    <name type="scientific">Panagrolaimus sp. JU765</name>
    <dbReference type="NCBI Taxonomy" id="591449"/>
    <lineage>
        <taxon>Eukaryota</taxon>
        <taxon>Metazoa</taxon>
        <taxon>Ecdysozoa</taxon>
        <taxon>Nematoda</taxon>
        <taxon>Chromadorea</taxon>
        <taxon>Rhabditida</taxon>
        <taxon>Tylenchina</taxon>
        <taxon>Panagrolaimomorpha</taxon>
        <taxon>Panagrolaimoidea</taxon>
        <taxon>Panagrolaimidae</taxon>
        <taxon>Panagrolaimus</taxon>
    </lineage>
</organism>
<sequence length="296" mass="34782">MTEYFNFFGLPTVVHDLIAAEIVHNSIPEYRIQFALTCKSFNELVKHAKPKKILPSIFIGLCQKDGTISYTYSLWPQVLTRIHYDTVARSKMEIWLRNAQIQNLTLTPSIFSDKFKNHVDFLNVFYEATKFVTILRIQVYHFSSLNSGYFDFYEKLKHLKCLEFEGPFENFVKLTKIPANLKLSIYSHHTNFSVLAEKLATVQLFELHFHQLFTKKDCQELFKTVKFKDGVKIRFRFRSSKNDMYAVYMRYIGQDSIEIQYFPFRPSRSNKDLGITVAIIKPNMLVETFKKLDGQA</sequence>
<reference evidence="2" key="1">
    <citation type="submission" date="2022-11" db="UniProtKB">
        <authorList>
            <consortium name="WormBaseParasite"/>
        </authorList>
    </citation>
    <scope>IDENTIFICATION</scope>
</reference>
<dbReference type="Proteomes" id="UP000887576">
    <property type="component" value="Unplaced"/>
</dbReference>
<protein>
    <submittedName>
        <fullName evidence="2">F-box domain-containing protein</fullName>
    </submittedName>
</protein>
<name>A0AC34PWU1_9BILA</name>
<evidence type="ECO:0000313" key="1">
    <source>
        <dbReference type="Proteomes" id="UP000887576"/>
    </source>
</evidence>